<organism evidence="11 12">
    <name type="scientific">Membranihabitans marinus</name>
    <dbReference type="NCBI Taxonomy" id="1227546"/>
    <lineage>
        <taxon>Bacteria</taxon>
        <taxon>Pseudomonadati</taxon>
        <taxon>Bacteroidota</taxon>
        <taxon>Saprospiria</taxon>
        <taxon>Saprospirales</taxon>
        <taxon>Saprospiraceae</taxon>
        <taxon>Membranihabitans</taxon>
    </lineage>
</organism>
<evidence type="ECO:0000313" key="12">
    <source>
        <dbReference type="Proteomes" id="UP000753961"/>
    </source>
</evidence>
<keyword evidence="8" id="KW-0460">Magnesium</keyword>
<dbReference type="Pfam" id="PF00035">
    <property type="entry name" value="dsrm"/>
    <property type="match status" value="1"/>
</dbReference>
<keyword evidence="6 8" id="KW-0378">Hydrolase</keyword>
<dbReference type="GO" id="GO:0006397">
    <property type="term" value="P:mRNA processing"/>
    <property type="evidence" value="ECO:0007669"/>
    <property type="project" value="UniProtKB-UniRule"/>
</dbReference>
<accession>A0A953HL15</accession>
<feature type="active site" evidence="8">
    <location>
        <position position="105"/>
    </location>
</feature>
<reference evidence="11" key="1">
    <citation type="submission" date="2021-06" db="EMBL/GenBank/DDBJ databases">
        <title>44 bacteria genomes isolated from Dapeng, Shenzhen.</title>
        <authorList>
            <person name="Zheng W."/>
            <person name="Yu S."/>
            <person name="Huang Y."/>
        </authorList>
    </citation>
    <scope>NUCLEOTIDE SEQUENCE</scope>
    <source>
        <strain evidence="11">DP5N28-2</strain>
    </source>
</reference>
<feature type="active site" evidence="8">
    <location>
        <position position="38"/>
    </location>
</feature>
<evidence type="ECO:0000256" key="6">
    <source>
        <dbReference type="ARBA" id="ARBA00022801"/>
    </source>
</evidence>
<dbReference type="GO" id="GO:0046872">
    <property type="term" value="F:metal ion binding"/>
    <property type="evidence" value="ECO:0007669"/>
    <property type="project" value="UniProtKB-KW"/>
</dbReference>
<sequence length="218" mass="25448">MLGFTPKNLLLFKQAFIHKSNQEFENEKSNERLEFLGDALLSTIIADFLFKKYLYKDEGFLTKMRAKIVRRSTLNKVGYDLGLDIFLKQYNQVHLSDSMLGNALEALIGAIYMERGYDYTRHFVVSRILQENLDIEVLEKKDENFKSRLLEYCQKHNKSLEYELLRKFRADKRDRFQVGVVVDGQRISEASEFNKKGAEQIASRKAMARLGLLTNKKS</sequence>
<dbReference type="Pfam" id="PF14622">
    <property type="entry name" value="Ribonucleas_3_3"/>
    <property type="match status" value="1"/>
</dbReference>
<keyword evidence="4 8" id="KW-0540">Nuclease</keyword>
<keyword evidence="7 8" id="KW-0694">RNA-binding</keyword>
<dbReference type="InterPro" id="IPR011907">
    <property type="entry name" value="RNase_III"/>
</dbReference>
<keyword evidence="8" id="KW-0479">Metal-binding</keyword>
<dbReference type="AlphaFoldDB" id="A0A953HL15"/>
<dbReference type="SUPFAM" id="SSF69065">
    <property type="entry name" value="RNase III domain-like"/>
    <property type="match status" value="1"/>
</dbReference>
<dbReference type="PROSITE" id="PS50142">
    <property type="entry name" value="RNASE_3_2"/>
    <property type="match status" value="1"/>
</dbReference>
<comment type="subunit">
    <text evidence="8">Homodimer.</text>
</comment>
<dbReference type="EMBL" id="JAHVHU010000005">
    <property type="protein sequence ID" value="MBY5957607.1"/>
    <property type="molecule type" value="Genomic_DNA"/>
</dbReference>
<dbReference type="SUPFAM" id="SSF54768">
    <property type="entry name" value="dsRNA-binding domain-like"/>
    <property type="match status" value="1"/>
</dbReference>
<dbReference type="CDD" id="cd00593">
    <property type="entry name" value="RIBOc"/>
    <property type="match status" value="1"/>
</dbReference>
<dbReference type="GO" id="GO:0003725">
    <property type="term" value="F:double-stranded RNA binding"/>
    <property type="evidence" value="ECO:0007669"/>
    <property type="project" value="TreeGrafter"/>
</dbReference>
<evidence type="ECO:0000256" key="7">
    <source>
        <dbReference type="ARBA" id="ARBA00022884"/>
    </source>
</evidence>
<dbReference type="GO" id="GO:0006364">
    <property type="term" value="P:rRNA processing"/>
    <property type="evidence" value="ECO:0007669"/>
    <property type="project" value="UniProtKB-UniRule"/>
</dbReference>
<dbReference type="GO" id="GO:0005737">
    <property type="term" value="C:cytoplasm"/>
    <property type="evidence" value="ECO:0007669"/>
    <property type="project" value="UniProtKB-SubCell"/>
</dbReference>
<dbReference type="Gene3D" id="1.10.1520.10">
    <property type="entry name" value="Ribonuclease III domain"/>
    <property type="match status" value="1"/>
</dbReference>
<keyword evidence="12" id="KW-1185">Reference proteome</keyword>
<comment type="catalytic activity">
    <reaction evidence="1 8">
        <text>Endonucleolytic cleavage to 5'-phosphomonoester.</text>
        <dbReference type="EC" id="3.1.26.3"/>
    </reaction>
</comment>
<keyword evidence="3 8" id="KW-0507">mRNA processing</keyword>
<keyword evidence="8" id="KW-0699">rRNA-binding</keyword>
<feature type="binding site" evidence="8">
    <location>
        <position position="105"/>
    </location>
    <ligand>
        <name>Mg(2+)</name>
        <dbReference type="ChEBI" id="CHEBI:18420"/>
    </ligand>
</feature>
<dbReference type="PROSITE" id="PS00517">
    <property type="entry name" value="RNASE_3_1"/>
    <property type="match status" value="1"/>
</dbReference>
<dbReference type="PANTHER" id="PTHR11207">
    <property type="entry name" value="RIBONUCLEASE III"/>
    <property type="match status" value="1"/>
</dbReference>
<dbReference type="Gene3D" id="3.30.160.20">
    <property type="match status" value="1"/>
</dbReference>
<gene>
    <name evidence="8 11" type="primary">rnc</name>
    <name evidence="11" type="ORF">KUV50_05640</name>
</gene>
<evidence type="ECO:0000256" key="4">
    <source>
        <dbReference type="ARBA" id="ARBA00022722"/>
    </source>
</evidence>
<keyword evidence="8" id="KW-0698">rRNA processing</keyword>
<feature type="binding site" evidence="8">
    <location>
        <position position="34"/>
    </location>
    <ligand>
        <name>Mg(2+)</name>
        <dbReference type="ChEBI" id="CHEBI:18420"/>
    </ligand>
</feature>
<evidence type="ECO:0000313" key="11">
    <source>
        <dbReference type="EMBL" id="MBY5957607.1"/>
    </source>
</evidence>
<dbReference type="HAMAP" id="MF_00104">
    <property type="entry name" value="RNase_III"/>
    <property type="match status" value="1"/>
</dbReference>
<dbReference type="NCBIfam" id="TIGR02191">
    <property type="entry name" value="RNaseIII"/>
    <property type="match status" value="1"/>
</dbReference>
<dbReference type="InterPro" id="IPR000999">
    <property type="entry name" value="RNase_III_dom"/>
</dbReference>
<comment type="cofactor">
    <cofactor evidence="8">
        <name>Mg(2+)</name>
        <dbReference type="ChEBI" id="CHEBI:18420"/>
    </cofactor>
</comment>
<evidence type="ECO:0000256" key="3">
    <source>
        <dbReference type="ARBA" id="ARBA00022664"/>
    </source>
</evidence>
<feature type="domain" description="RNase III" evidence="10">
    <location>
        <begin position="1"/>
        <end position="116"/>
    </location>
</feature>
<evidence type="ECO:0000256" key="5">
    <source>
        <dbReference type="ARBA" id="ARBA00022759"/>
    </source>
</evidence>
<dbReference type="EC" id="3.1.26.3" evidence="8"/>
<dbReference type="Proteomes" id="UP000753961">
    <property type="component" value="Unassembled WGS sequence"/>
</dbReference>
<dbReference type="GO" id="GO:0019843">
    <property type="term" value="F:rRNA binding"/>
    <property type="evidence" value="ECO:0007669"/>
    <property type="project" value="UniProtKB-KW"/>
</dbReference>
<feature type="domain" description="DRBM" evidence="9">
    <location>
        <begin position="144"/>
        <end position="212"/>
    </location>
</feature>
<keyword evidence="8" id="KW-0963">Cytoplasm</keyword>
<dbReference type="GO" id="GO:0008033">
    <property type="term" value="P:tRNA processing"/>
    <property type="evidence" value="ECO:0007669"/>
    <property type="project" value="UniProtKB-KW"/>
</dbReference>
<evidence type="ECO:0000259" key="9">
    <source>
        <dbReference type="PROSITE" id="PS50137"/>
    </source>
</evidence>
<dbReference type="InterPro" id="IPR036389">
    <property type="entry name" value="RNase_III_sf"/>
</dbReference>
<dbReference type="PROSITE" id="PS50137">
    <property type="entry name" value="DS_RBD"/>
    <property type="match status" value="1"/>
</dbReference>
<dbReference type="PANTHER" id="PTHR11207:SF0">
    <property type="entry name" value="RIBONUCLEASE 3"/>
    <property type="match status" value="1"/>
</dbReference>
<comment type="function">
    <text evidence="8">Digests double-stranded RNA. Involved in the processing of primary rRNA transcript to yield the immediate precursors to the large and small rRNAs (23S and 16S). Processes some mRNAs, and tRNAs when they are encoded in the rRNA operon. Processes pre-crRNA and tracrRNA of type II CRISPR loci if present in the organism.</text>
</comment>
<dbReference type="CDD" id="cd10845">
    <property type="entry name" value="DSRM_RNAse_III_family"/>
    <property type="match status" value="1"/>
</dbReference>
<evidence type="ECO:0000259" key="10">
    <source>
        <dbReference type="PROSITE" id="PS50142"/>
    </source>
</evidence>
<keyword evidence="8" id="KW-0819">tRNA processing</keyword>
<evidence type="ECO:0000256" key="8">
    <source>
        <dbReference type="HAMAP-Rule" id="MF_00104"/>
    </source>
</evidence>
<protein>
    <recommendedName>
        <fullName evidence="8">Ribonuclease 3</fullName>
        <ecNumber evidence="8">3.1.26.3</ecNumber>
    </recommendedName>
    <alternativeName>
        <fullName evidence="8">Ribonuclease III</fullName>
        <shortName evidence="8">RNase III</shortName>
    </alternativeName>
</protein>
<dbReference type="SMART" id="SM00358">
    <property type="entry name" value="DSRM"/>
    <property type="match status" value="1"/>
</dbReference>
<keyword evidence="5 8" id="KW-0255">Endonuclease</keyword>
<dbReference type="GO" id="GO:0004525">
    <property type="term" value="F:ribonuclease III activity"/>
    <property type="evidence" value="ECO:0007669"/>
    <property type="project" value="UniProtKB-UniRule"/>
</dbReference>
<feature type="binding site" evidence="8">
    <location>
        <position position="102"/>
    </location>
    <ligand>
        <name>Mg(2+)</name>
        <dbReference type="ChEBI" id="CHEBI:18420"/>
    </ligand>
</feature>
<comment type="similarity">
    <text evidence="2">Belongs to the ribonuclease III family.</text>
</comment>
<comment type="caution">
    <text evidence="11">The sequence shown here is derived from an EMBL/GenBank/DDBJ whole genome shotgun (WGS) entry which is preliminary data.</text>
</comment>
<evidence type="ECO:0000256" key="1">
    <source>
        <dbReference type="ARBA" id="ARBA00000109"/>
    </source>
</evidence>
<proteinExistence type="inferred from homology"/>
<dbReference type="GO" id="GO:0010468">
    <property type="term" value="P:regulation of gene expression"/>
    <property type="evidence" value="ECO:0007669"/>
    <property type="project" value="TreeGrafter"/>
</dbReference>
<evidence type="ECO:0000256" key="2">
    <source>
        <dbReference type="ARBA" id="ARBA00010183"/>
    </source>
</evidence>
<dbReference type="SMART" id="SM00535">
    <property type="entry name" value="RIBOc"/>
    <property type="match status" value="1"/>
</dbReference>
<comment type="subcellular location">
    <subcellularLocation>
        <location evidence="8">Cytoplasm</location>
    </subcellularLocation>
</comment>
<dbReference type="InterPro" id="IPR014720">
    <property type="entry name" value="dsRBD_dom"/>
</dbReference>
<name>A0A953HL15_9BACT</name>